<sequence length="59" mass="5939">MGAAYALAVHGVALSEAETAWFTAEMLRGAGTVARAADGVALADVRMASFDVLLQGEGA</sequence>
<accession>A0A832PPP5</accession>
<organism evidence="1 2">
    <name type="scientific">Paracoccus solventivorans</name>
    <dbReference type="NCBI Taxonomy" id="53463"/>
    <lineage>
        <taxon>Bacteria</taxon>
        <taxon>Pseudomonadati</taxon>
        <taxon>Pseudomonadota</taxon>
        <taxon>Alphaproteobacteria</taxon>
        <taxon>Rhodobacterales</taxon>
        <taxon>Paracoccaceae</taxon>
        <taxon>Paracoccus</taxon>
    </lineage>
</organism>
<dbReference type="AlphaFoldDB" id="A0A832PPP5"/>
<protein>
    <submittedName>
        <fullName evidence="1">Uncharacterized protein</fullName>
    </submittedName>
</protein>
<dbReference type="EMBL" id="DULP01000186">
    <property type="protein sequence ID" value="HHW34821.1"/>
    <property type="molecule type" value="Genomic_DNA"/>
</dbReference>
<reference evidence="1 2" key="1">
    <citation type="journal article" date="2020" name="Biotechnol. Biofuels">
        <title>New insights from the biogas microbiome by comprehensive genome-resolved metagenomics of nearly 1600 species originating from multiple anaerobic digesters.</title>
        <authorList>
            <person name="Campanaro S."/>
            <person name="Treu L."/>
            <person name="Rodriguez-R L.M."/>
            <person name="Kovalovszki A."/>
            <person name="Ziels R.M."/>
            <person name="Maus I."/>
            <person name="Zhu X."/>
            <person name="Kougias P.G."/>
            <person name="Basile A."/>
            <person name="Luo G."/>
            <person name="Schluter A."/>
            <person name="Konstantinidis K.T."/>
            <person name="Angelidaki I."/>
        </authorList>
    </citation>
    <scope>NUCLEOTIDE SEQUENCE [LARGE SCALE GENOMIC DNA]</scope>
    <source>
        <strain evidence="1">AS04akNAM_125</strain>
    </source>
</reference>
<name>A0A832PPP5_9RHOB</name>
<gene>
    <name evidence="1" type="ORF">GXX24_11880</name>
</gene>
<comment type="caution">
    <text evidence="1">The sequence shown here is derived from an EMBL/GenBank/DDBJ whole genome shotgun (WGS) entry which is preliminary data.</text>
</comment>
<proteinExistence type="predicted"/>
<evidence type="ECO:0000313" key="1">
    <source>
        <dbReference type="EMBL" id="HHW34821.1"/>
    </source>
</evidence>
<evidence type="ECO:0000313" key="2">
    <source>
        <dbReference type="Proteomes" id="UP000580830"/>
    </source>
</evidence>
<dbReference type="Proteomes" id="UP000580830">
    <property type="component" value="Unassembled WGS sequence"/>
</dbReference>